<evidence type="ECO:0000313" key="2">
    <source>
        <dbReference type="EMBL" id="HIR94218.1"/>
    </source>
</evidence>
<dbReference type="AlphaFoldDB" id="A0A9D1ELF2"/>
<proteinExistence type="predicted"/>
<accession>A0A9D1ELF2</accession>
<dbReference type="PROSITE" id="PS51819">
    <property type="entry name" value="VOC"/>
    <property type="match status" value="1"/>
</dbReference>
<dbReference type="InterPro" id="IPR037523">
    <property type="entry name" value="VOC_core"/>
</dbReference>
<reference evidence="2" key="1">
    <citation type="submission" date="2020-10" db="EMBL/GenBank/DDBJ databases">
        <authorList>
            <person name="Gilroy R."/>
        </authorList>
    </citation>
    <scope>NUCLEOTIDE SEQUENCE</scope>
    <source>
        <strain evidence="2">ChiSxjej1B13-7041</strain>
    </source>
</reference>
<dbReference type="Pfam" id="PF00903">
    <property type="entry name" value="Glyoxalase"/>
    <property type="match status" value="1"/>
</dbReference>
<gene>
    <name evidence="2" type="ORF">IAB98_12445</name>
</gene>
<sequence length="152" mass="17536">MAIRYKGLGHVALRCAEENMDRLEKFFTETMGFRRAFDLVNDKGEIWIRYYRVAPGQYIEVLPGIPSAPVDYYDGSVPRSCHSHYHACFQISDRFAAIEEFEQKKGLKVNRTPDDSVGLCKSHCMFINDPEGGEWELMEFTPESLQIVCDKE</sequence>
<dbReference type="CDD" id="cd06587">
    <property type="entry name" value="VOC"/>
    <property type="match status" value="1"/>
</dbReference>
<feature type="domain" description="VOC" evidence="1">
    <location>
        <begin position="7"/>
        <end position="140"/>
    </location>
</feature>
<comment type="caution">
    <text evidence="2">The sequence shown here is derived from an EMBL/GenBank/DDBJ whole genome shotgun (WGS) entry which is preliminary data.</text>
</comment>
<dbReference type="EMBL" id="DVHU01000111">
    <property type="protein sequence ID" value="HIR94218.1"/>
    <property type="molecule type" value="Genomic_DNA"/>
</dbReference>
<dbReference type="InterPro" id="IPR029068">
    <property type="entry name" value="Glyas_Bleomycin-R_OHBP_Dase"/>
</dbReference>
<dbReference type="SUPFAM" id="SSF54593">
    <property type="entry name" value="Glyoxalase/Bleomycin resistance protein/Dihydroxybiphenyl dioxygenase"/>
    <property type="match status" value="1"/>
</dbReference>
<evidence type="ECO:0000259" key="1">
    <source>
        <dbReference type="PROSITE" id="PS51819"/>
    </source>
</evidence>
<dbReference type="Gene3D" id="3.10.180.10">
    <property type="entry name" value="2,3-Dihydroxybiphenyl 1,2-Dioxygenase, domain 1"/>
    <property type="match status" value="1"/>
</dbReference>
<dbReference type="Proteomes" id="UP000886841">
    <property type="component" value="Unassembled WGS sequence"/>
</dbReference>
<name>A0A9D1ELF2_9FIRM</name>
<organism evidence="2 3">
    <name type="scientific">Candidatus Egerieimonas intestinavium</name>
    <dbReference type="NCBI Taxonomy" id="2840777"/>
    <lineage>
        <taxon>Bacteria</taxon>
        <taxon>Bacillati</taxon>
        <taxon>Bacillota</taxon>
        <taxon>Clostridia</taxon>
        <taxon>Lachnospirales</taxon>
        <taxon>Lachnospiraceae</taxon>
        <taxon>Lachnospiraceae incertae sedis</taxon>
        <taxon>Candidatus Egerieimonas</taxon>
    </lineage>
</organism>
<reference evidence="2" key="2">
    <citation type="journal article" date="2021" name="PeerJ">
        <title>Extensive microbial diversity within the chicken gut microbiome revealed by metagenomics and culture.</title>
        <authorList>
            <person name="Gilroy R."/>
            <person name="Ravi A."/>
            <person name="Getino M."/>
            <person name="Pursley I."/>
            <person name="Horton D.L."/>
            <person name="Alikhan N.F."/>
            <person name="Baker D."/>
            <person name="Gharbi K."/>
            <person name="Hall N."/>
            <person name="Watson M."/>
            <person name="Adriaenssens E.M."/>
            <person name="Foster-Nyarko E."/>
            <person name="Jarju S."/>
            <person name="Secka A."/>
            <person name="Antonio M."/>
            <person name="Oren A."/>
            <person name="Chaudhuri R.R."/>
            <person name="La Ragione R."/>
            <person name="Hildebrand F."/>
            <person name="Pallen M.J."/>
        </authorList>
    </citation>
    <scope>NUCLEOTIDE SEQUENCE</scope>
    <source>
        <strain evidence="2">ChiSxjej1B13-7041</strain>
    </source>
</reference>
<evidence type="ECO:0000313" key="3">
    <source>
        <dbReference type="Proteomes" id="UP000886841"/>
    </source>
</evidence>
<protein>
    <submittedName>
        <fullName evidence="2">VOC family protein</fullName>
    </submittedName>
</protein>
<dbReference type="InterPro" id="IPR004360">
    <property type="entry name" value="Glyas_Fos-R_dOase_dom"/>
</dbReference>